<dbReference type="Gene3D" id="3.30.360.10">
    <property type="entry name" value="Dihydrodipicolinate Reductase, domain 2"/>
    <property type="match status" value="1"/>
</dbReference>
<dbReference type="GO" id="GO:0016491">
    <property type="term" value="F:oxidoreductase activity"/>
    <property type="evidence" value="ECO:0007669"/>
    <property type="project" value="UniProtKB-KW"/>
</dbReference>
<evidence type="ECO:0000313" key="5">
    <source>
        <dbReference type="Proteomes" id="UP000580474"/>
    </source>
</evidence>
<evidence type="ECO:0000313" key="4">
    <source>
        <dbReference type="EMBL" id="MBB5070175.1"/>
    </source>
</evidence>
<dbReference type="GO" id="GO:0000166">
    <property type="term" value="F:nucleotide binding"/>
    <property type="evidence" value="ECO:0007669"/>
    <property type="project" value="InterPro"/>
</dbReference>
<sequence>MGRVFDLPARPEMVVLCGRRKDAVHQDAARHGWREASDDWKSVLLRDDVHVVDICTPGDSHAEIAMSALEAGKHVLCEKPLANSVAEAELMAEAADRARRGGIQAMVGFNYRRVPALSLARELIEQGRLGTIRHVRAQYLQDWLLDPQAPLTWRLRAERAGSGALGDLGAHLVDLAQFLLDEDIVSVCGLVDTFVAERPLVDDAQRTGPVTVDDATMFTARFGGGALGTFEATRYAAGRKNGLRIEINGSAGSLAFDFESMNELSFYDATEGAETAGFRRILATEADHPYLGAWYPPGHVLGYEHTFTHQLRDFVTAIAERTTPSPDFAAGLRVQRVLDAVQRSAAHHSRWIPVGGGR</sequence>
<dbReference type="InterPro" id="IPR036291">
    <property type="entry name" value="NAD(P)-bd_dom_sf"/>
</dbReference>
<evidence type="ECO:0000256" key="1">
    <source>
        <dbReference type="ARBA" id="ARBA00023002"/>
    </source>
</evidence>
<dbReference type="EMBL" id="JACHIV010000001">
    <property type="protein sequence ID" value="MBB5070175.1"/>
    <property type="molecule type" value="Genomic_DNA"/>
</dbReference>
<gene>
    <name evidence="4" type="ORF">BJ969_003263</name>
</gene>
<dbReference type="InterPro" id="IPR050463">
    <property type="entry name" value="Gfo/Idh/MocA_oxidrdct_glycsds"/>
</dbReference>
<organism evidence="4 5">
    <name type="scientific">Saccharopolyspora gloriosae</name>
    <dbReference type="NCBI Taxonomy" id="455344"/>
    <lineage>
        <taxon>Bacteria</taxon>
        <taxon>Bacillati</taxon>
        <taxon>Actinomycetota</taxon>
        <taxon>Actinomycetes</taxon>
        <taxon>Pseudonocardiales</taxon>
        <taxon>Pseudonocardiaceae</taxon>
        <taxon>Saccharopolyspora</taxon>
    </lineage>
</organism>
<dbReference type="Pfam" id="PF22725">
    <property type="entry name" value="GFO_IDH_MocA_C3"/>
    <property type="match status" value="1"/>
</dbReference>
<dbReference type="SUPFAM" id="SSF55347">
    <property type="entry name" value="Glyceraldehyde-3-phosphate dehydrogenase-like, C-terminal domain"/>
    <property type="match status" value="1"/>
</dbReference>
<feature type="domain" description="GFO/IDH/MocA-like oxidoreductase" evidence="3">
    <location>
        <begin position="120"/>
        <end position="254"/>
    </location>
</feature>
<feature type="domain" description="Gfo/Idh/MocA-like oxidoreductase N-terminal" evidence="2">
    <location>
        <begin position="12"/>
        <end position="98"/>
    </location>
</feature>
<dbReference type="InterPro" id="IPR000683">
    <property type="entry name" value="Gfo/Idh/MocA-like_OxRdtase_N"/>
</dbReference>
<dbReference type="Gene3D" id="3.40.50.720">
    <property type="entry name" value="NAD(P)-binding Rossmann-like Domain"/>
    <property type="match status" value="1"/>
</dbReference>
<dbReference type="PANTHER" id="PTHR43818">
    <property type="entry name" value="BCDNA.GH03377"/>
    <property type="match status" value="1"/>
</dbReference>
<dbReference type="SUPFAM" id="SSF51735">
    <property type="entry name" value="NAD(P)-binding Rossmann-fold domains"/>
    <property type="match status" value="1"/>
</dbReference>
<evidence type="ECO:0000259" key="3">
    <source>
        <dbReference type="Pfam" id="PF22725"/>
    </source>
</evidence>
<dbReference type="Proteomes" id="UP000580474">
    <property type="component" value="Unassembled WGS sequence"/>
</dbReference>
<dbReference type="InterPro" id="IPR055170">
    <property type="entry name" value="GFO_IDH_MocA-like_dom"/>
</dbReference>
<keyword evidence="1" id="KW-0560">Oxidoreductase</keyword>
<protein>
    <submittedName>
        <fullName evidence="4">Putative dehydrogenase</fullName>
    </submittedName>
</protein>
<dbReference type="AlphaFoldDB" id="A0A840NJF9"/>
<comment type="caution">
    <text evidence="4">The sequence shown here is derived from an EMBL/GenBank/DDBJ whole genome shotgun (WGS) entry which is preliminary data.</text>
</comment>
<evidence type="ECO:0000259" key="2">
    <source>
        <dbReference type="Pfam" id="PF01408"/>
    </source>
</evidence>
<keyword evidence="5" id="KW-1185">Reference proteome</keyword>
<reference evidence="4 5" key="1">
    <citation type="submission" date="2020-08" db="EMBL/GenBank/DDBJ databases">
        <title>Sequencing the genomes of 1000 actinobacteria strains.</title>
        <authorList>
            <person name="Klenk H.-P."/>
        </authorList>
    </citation>
    <scope>NUCLEOTIDE SEQUENCE [LARGE SCALE GENOMIC DNA]</scope>
    <source>
        <strain evidence="4 5">DSM 45582</strain>
    </source>
</reference>
<dbReference type="PANTHER" id="PTHR43818:SF11">
    <property type="entry name" value="BCDNA.GH03377"/>
    <property type="match status" value="1"/>
</dbReference>
<proteinExistence type="predicted"/>
<dbReference type="Pfam" id="PF01408">
    <property type="entry name" value="GFO_IDH_MocA"/>
    <property type="match status" value="1"/>
</dbReference>
<name>A0A840NJF9_9PSEU</name>
<accession>A0A840NJF9</accession>